<proteinExistence type="predicted"/>
<evidence type="ECO:0000313" key="2">
    <source>
        <dbReference type="EMBL" id="AYF78010.1"/>
    </source>
</evidence>
<feature type="region of interest" description="Disordered" evidence="1">
    <location>
        <begin position="72"/>
        <end position="92"/>
    </location>
</feature>
<evidence type="ECO:0000313" key="3">
    <source>
        <dbReference type="Proteomes" id="UP000267164"/>
    </source>
</evidence>
<sequence length="92" mass="10118">MSTPNDRVLQARIAAHASWAKTDDRAARTAKARKAMESKFEKQVDPGGVLPPDERARRAEHARKAHYTRLALKSAQARRRKSQGSGKGGAVQ</sequence>
<evidence type="ECO:0000256" key="1">
    <source>
        <dbReference type="SAM" id="MobiDB-lite"/>
    </source>
</evidence>
<accession>A0A386ZL26</accession>
<reference evidence="2 3" key="1">
    <citation type="submission" date="2018-09" db="EMBL/GenBank/DDBJ databases">
        <title>Nocardia yunnanensis sp. nov., an actinomycete isolated from a soil sample.</title>
        <authorList>
            <person name="Zhang J."/>
        </authorList>
    </citation>
    <scope>NUCLEOTIDE SEQUENCE [LARGE SCALE GENOMIC DNA]</scope>
    <source>
        <strain evidence="2 3">CFHS0054</strain>
    </source>
</reference>
<dbReference type="AlphaFoldDB" id="A0A386ZL26"/>
<protein>
    <submittedName>
        <fullName evidence="2">Uncharacterized protein</fullName>
    </submittedName>
</protein>
<feature type="compositionally biased region" description="Basic and acidic residues" evidence="1">
    <location>
        <begin position="34"/>
        <end position="44"/>
    </location>
</feature>
<dbReference type="KEGG" id="nyu:D7D52_34050"/>
<dbReference type="EMBL" id="CP032568">
    <property type="protein sequence ID" value="AYF78010.1"/>
    <property type="molecule type" value="Genomic_DNA"/>
</dbReference>
<gene>
    <name evidence="2" type="ORF">D7D52_34050</name>
</gene>
<name>A0A386ZL26_9NOCA</name>
<feature type="region of interest" description="Disordered" evidence="1">
    <location>
        <begin position="22"/>
        <end position="53"/>
    </location>
</feature>
<dbReference type="Proteomes" id="UP000267164">
    <property type="component" value="Chromosome"/>
</dbReference>
<dbReference type="RefSeq" id="WP_120743041.1">
    <property type="nucleotide sequence ID" value="NZ_CP032568.1"/>
</dbReference>
<organism evidence="2 3">
    <name type="scientific">Nocardia yunnanensis</name>
    <dbReference type="NCBI Taxonomy" id="2382165"/>
    <lineage>
        <taxon>Bacteria</taxon>
        <taxon>Bacillati</taxon>
        <taxon>Actinomycetota</taxon>
        <taxon>Actinomycetes</taxon>
        <taxon>Mycobacteriales</taxon>
        <taxon>Nocardiaceae</taxon>
        <taxon>Nocardia</taxon>
    </lineage>
</organism>
<keyword evidence="3" id="KW-1185">Reference proteome</keyword>